<keyword evidence="4 8" id="KW-0418">Kinase</keyword>
<dbReference type="InterPro" id="IPR003136">
    <property type="entry name" value="Cytidylate_kin"/>
</dbReference>
<dbReference type="CDD" id="cd02020">
    <property type="entry name" value="CMPK"/>
    <property type="match status" value="1"/>
</dbReference>
<reference evidence="10 11" key="1">
    <citation type="submission" date="2017-12" db="EMBL/GenBank/DDBJ databases">
        <title>Chromulinavorax destructans is a abundant pathogen of dominant heterotrophic picoflagllates.</title>
        <authorList>
            <person name="Deeg C.M."/>
            <person name="Zimmer M."/>
            <person name="Suttle C.A."/>
        </authorList>
    </citation>
    <scope>NUCLEOTIDE SEQUENCE [LARGE SCALE GENOMIC DNA]</scope>
    <source>
        <strain evidence="10 11">SeV1</strain>
    </source>
</reference>
<feature type="binding site" evidence="8">
    <location>
        <begin position="7"/>
        <end position="15"/>
    </location>
    <ligand>
        <name>ATP</name>
        <dbReference type="ChEBI" id="CHEBI:30616"/>
    </ligand>
</feature>
<dbReference type="GO" id="GO:0036430">
    <property type="term" value="F:CMP kinase activity"/>
    <property type="evidence" value="ECO:0007669"/>
    <property type="project" value="RHEA"/>
</dbReference>
<dbReference type="NCBIfam" id="TIGR00017">
    <property type="entry name" value="cmk"/>
    <property type="match status" value="1"/>
</dbReference>
<dbReference type="SUPFAM" id="SSF52540">
    <property type="entry name" value="P-loop containing nucleoside triphosphate hydrolases"/>
    <property type="match status" value="1"/>
</dbReference>
<evidence type="ECO:0000313" key="11">
    <source>
        <dbReference type="Proteomes" id="UP000254834"/>
    </source>
</evidence>
<evidence type="ECO:0000256" key="1">
    <source>
        <dbReference type="ARBA" id="ARBA00009427"/>
    </source>
</evidence>
<evidence type="ECO:0000256" key="4">
    <source>
        <dbReference type="ARBA" id="ARBA00022777"/>
    </source>
</evidence>
<organism evidence="10 11">
    <name type="scientific">Candidatus Chromulinivorax destructor</name>
    <dbReference type="NCBI Taxonomy" id="2066483"/>
    <lineage>
        <taxon>Bacteria</taxon>
        <taxon>Candidatus Babelota</taxon>
        <taxon>Candidatus Babeliae</taxon>
        <taxon>Candidatus Babeliales</taxon>
        <taxon>Candidatus Chromulinivoraceae</taxon>
        <taxon>Candidatus Chromulinivorax</taxon>
    </lineage>
</organism>
<keyword evidence="11" id="KW-1185">Reference proteome</keyword>
<accession>A0A345ZCI6</accession>
<keyword evidence="5 8" id="KW-0067">ATP-binding</keyword>
<evidence type="ECO:0000256" key="7">
    <source>
        <dbReference type="ARBA" id="ARBA00048478"/>
    </source>
</evidence>
<evidence type="ECO:0000256" key="2">
    <source>
        <dbReference type="ARBA" id="ARBA00022679"/>
    </source>
</evidence>
<dbReference type="AlphaFoldDB" id="A0A345ZCI6"/>
<dbReference type="Gene3D" id="3.40.50.300">
    <property type="entry name" value="P-loop containing nucleotide triphosphate hydrolases"/>
    <property type="match status" value="1"/>
</dbReference>
<evidence type="ECO:0000259" key="9">
    <source>
        <dbReference type="Pfam" id="PF02224"/>
    </source>
</evidence>
<keyword evidence="3 8" id="KW-0547">Nucleotide-binding</keyword>
<dbReference type="KEGG" id="cdes:C0J27_04700"/>
<dbReference type="EMBL" id="CP025544">
    <property type="protein sequence ID" value="AXK61003.1"/>
    <property type="molecule type" value="Genomic_DNA"/>
</dbReference>
<dbReference type="InterPro" id="IPR011994">
    <property type="entry name" value="Cytidylate_kinase_dom"/>
</dbReference>
<dbReference type="RefSeq" id="WP_115586018.1">
    <property type="nucleotide sequence ID" value="NZ_CP025544.1"/>
</dbReference>
<dbReference type="GO" id="GO:0036431">
    <property type="term" value="F:dCMP kinase activity"/>
    <property type="evidence" value="ECO:0007669"/>
    <property type="project" value="InterPro"/>
</dbReference>
<dbReference type="GO" id="GO:0005737">
    <property type="term" value="C:cytoplasm"/>
    <property type="evidence" value="ECO:0007669"/>
    <property type="project" value="UniProtKB-SubCell"/>
</dbReference>
<dbReference type="EC" id="2.7.4.25" evidence="8"/>
<evidence type="ECO:0000256" key="3">
    <source>
        <dbReference type="ARBA" id="ARBA00022741"/>
    </source>
</evidence>
<dbReference type="HAMAP" id="MF_00238">
    <property type="entry name" value="Cytidyl_kinase_type1"/>
    <property type="match status" value="1"/>
</dbReference>
<keyword evidence="8" id="KW-0963">Cytoplasm</keyword>
<evidence type="ECO:0000256" key="8">
    <source>
        <dbReference type="HAMAP-Rule" id="MF_00238"/>
    </source>
</evidence>
<comment type="catalytic activity">
    <reaction evidence="6 8">
        <text>dCMP + ATP = dCDP + ADP</text>
        <dbReference type="Rhea" id="RHEA:25094"/>
        <dbReference type="ChEBI" id="CHEBI:30616"/>
        <dbReference type="ChEBI" id="CHEBI:57566"/>
        <dbReference type="ChEBI" id="CHEBI:58593"/>
        <dbReference type="ChEBI" id="CHEBI:456216"/>
        <dbReference type="EC" id="2.7.4.25"/>
    </reaction>
</comment>
<evidence type="ECO:0000256" key="5">
    <source>
        <dbReference type="ARBA" id="ARBA00022840"/>
    </source>
</evidence>
<proteinExistence type="inferred from homology"/>
<keyword evidence="2 8" id="KW-0808">Transferase</keyword>
<dbReference type="OrthoDB" id="9807434at2"/>
<dbReference type="InterPro" id="IPR027417">
    <property type="entry name" value="P-loop_NTPase"/>
</dbReference>
<dbReference type="Pfam" id="PF02224">
    <property type="entry name" value="Cytidylate_kin"/>
    <property type="match status" value="1"/>
</dbReference>
<dbReference type="GO" id="GO:0005524">
    <property type="term" value="F:ATP binding"/>
    <property type="evidence" value="ECO:0007669"/>
    <property type="project" value="UniProtKB-UniRule"/>
</dbReference>
<dbReference type="GO" id="GO:0006220">
    <property type="term" value="P:pyrimidine nucleotide metabolic process"/>
    <property type="evidence" value="ECO:0007669"/>
    <property type="project" value="UniProtKB-UniRule"/>
</dbReference>
<comment type="catalytic activity">
    <reaction evidence="7 8">
        <text>CMP + ATP = CDP + ADP</text>
        <dbReference type="Rhea" id="RHEA:11600"/>
        <dbReference type="ChEBI" id="CHEBI:30616"/>
        <dbReference type="ChEBI" id="CHEBI:58069"/>
        <dbReference type="ChEBI" id="CHEBI:60377"/>
        <dbReference type="ChEBI" id="CHEBI:456216"/>
        <dbReference type="EC" id="2.7.4.25"/>
    </reaction>
</comment>
<comment type="subcellular location">
    <subcellularLocation>
        <location evidence="8">Cytoplasm</location>
    </subcellularLocation>
</comment>
<dbReference type="Proteomes" id="UP000254834">
    <property type="component" value="Chromosome"/>
</dbReference>
<name>A0A345ZCI6_9BACT</name>
<comment type="similarity">
    <text evidence="1 8">Belongs to the cytidylate kinase family. Type 1 subfamily.</text>
</comment>
<feature type="domain" description="Cytidylate kinase" evidence="9">
    <location>
        <begin position="3"/>
        <end position="222"/>
    </location>
</feature>
<evidence type="ECO:0000313" key="10">
    <source>
        <dbReference type="EMBL" id="AXK61003.1"/>
    </source>
</evidence>
<gene>
    <name evidence="8 10" type="primary">cmk</name>
    <name evidence="10" type="ORF">C0J27_04700</name>
</gene>
<evidence type="ECO:0000256" key="6">
    <source>
        <dbReference type="ARBA" id="ARBA00047615"/>
    </source>
</evidence>
<protein>
    <recommendedName>
        <fullName evidence="8">Cytidylate kinase</fullName>
        <shortName evidence="8">CK</shortName>
        <ecNumber evidence="8">2.7.4.25</ecNumber>
    </recommendedName>
    <alternativeName>
        <fullName evidence="8">Cytidine monophosphate kinase</fullName>
        <shortName evidence="8">CMP kinase</shortName>
    </alternativeName>
</protein>
<sequence length="236" mass="26871">MIITLDGPCGSGKSTLAQLLAKRLGFFYINSGYLYRSVAYVLVKDFGYDYQQLQAPDVDHIHTILHADHFVYQYADGIARVYFKNIEITHHLKASTVSDHASLISSHLHVRHIIVATQRRLGSMHHLITDGRDGGTEIYPQADFKFYVIADDAIRAQRLQNDAARIGTVLTFEQALQMTQMRDQRDMNRLISPLKKAHDAIVIDTSLQSVHKTLDAMIQIIQKSSRSVEYQNFLRN</sequence>